<evidence type="ECO:0000313" key="2">
    <source>
        <dbReference type="EMBL" id="MBK1703253.1"/>
    </source>
</evidence>
<protein>
    <recommendedName>
        <fullName evidence="4">SxtJ</fullName>
    </recommendedName>
</protein>
<dbReference type="AlphaFoldDB" id="A0AAJ0U104"/>
<organism evidence="2 3">
    <name type="scientific">Halochromatium glycolicum</name>
    <dbReference type="NCBI Taxonomy" id="85075"/>
    <lineage>
        <taxon>Bacteria</taxon>
        <taxon>Pseudomonadati</taxon>
        <taxon>Pseudomonadota</taxon>
        <taxon>Gammaproteobacteria</taxon>
        <taxon>Chromatiales</taxon>
        <taxon>Chromatiaceae</taxon>
        <taxon>Halochromatium</taxon>
    </lineage>
</organism>
<evidence type="ECO:0000313" key="3">
    <source>
        <dbReference type="Proteomes" id="UP001296776"/>
    </source>
</evidence>
<dbReference type="Proteomes" id="UP001296776">
    <property type="component" value="Unassembled WGS sequence"/>
</dbReference>
<keyword evidence="1" id="KW-0812">Transmembrane</keyword>
<dbReference type="Pfam" id="PF19588">
    <property type="entry name" value="SxtJ"/>
    <property type="match status" value="1"/>
</dbReference>
<gene>
    <name evidence="2" type="ORF">CKO40_01475</name>
</gene>
<evidence type="ECO:0000256" key="1">
    <source>
        <dbReference type="SAM" id="Phobius"/>
    </source>
</evidence>
<proteinExistence type="predicted"/>
<keyword evidence="1" id="KW-1133">Transmembrane helix</keyword>
<keyword evidence="1" id="KW-0472">Membrane</keyword>
<feature type="transmembrane region" description="Helical" evidence="1">
    <location>
        <begin position="12"/>
        <end position="35"/>
    </location>
</feature>
<dbReference type="InterPro" id="IPR045781">
    <property type="entry name" value="SxtJ"/>
</dbReference>
<dbReference type="RefSeq" id="WP_200344065.1">
    <property type="nucleotide sequence ID" value="NZ_NRSJ01000002.1"/>
</dbReference>
<comment type="caution">
    <text evidence="2">The sequence shown here is derived from an EMBL/GenBank/DDBJ whole genome shotgun (WGS) entry which is preliminary data.</text>
</comment>
<dbReference type="EMBL" id="NRSJ01000002">
    <property type="protein sequence ID" value="MBK1703253.1"/>
    <property type="molecule type" value="Genomic_DNA"/>
</dbReference>
<sequence length="134" mass="15411">MHPIPDLDRAGLRRFALSTAVLLVLLFALLLPWLFDTAWPRWPWAVAAVLALWGLLAPRTLRPLYRGWMRFGLVMSRITTPLILGLVYCALFVPAGWIMRLSGHDPMQRRLDPDAETYRTQSQIQPPSSMERPY</sequence>
<keyword evidence="3" id="KW-1185">Reference proteome</keyword>
<feature type="transmembrane region" description="Helical" evidence="1">
    <location>
        <begin position="41"/>
        <end position="57"/>
    </location>
</feature>
<reference evidence="2" key="2">
    <citation type="journal article" date="2020" name="Microorganisms">
        <title>Osmotic Adaptation and Compatible Solute Biosynthesis of Phototrophic Bacteria as Revealed from Genome Analyses.</title>
        <authorList>
            <person name="Imhoff J.F."/>
            <person name="Rahn T."/>
            <person name="Kunzel S."/>
            <person name="Keller A."/>
            <person name="Neulinger S.C."/>
        </authorList>
    </citation>
    <scope>NUCLEOTIDE SEQUENCE</scope>
    <source>
        <strain evidence="2">DSM 11080</strain>
    </source>
</reference>
<reference evidence="2" key="1">
    <citation type="submission" date="2017-08" db="EMBL/GenBank/DDBJ databases">
        <authorList>
            <person name="Imhoff J.F."/>
            <person name="Rahn T."/>
            <person name="Kuenzel S."/>
            <person name="Neulinger S.C."/>
        </authorList>
    </citation>
    <scope>NUCLEOTIDE SEQUENCE</scope>
    <source>
        <strain evidence="2">DSM 11080</strain>
    </source>
</reference>
<feature type="transmembrane region" description="Helical" evidence="1">
    <location>
        <begin position="78"/>
        <end position="99"/>
    </location>
</feature>
<accession>A0AAJ0U104</accession>
<name>A0AAJ0U104_9GAMM</name>
<evidence type="ECO:0008006" key="4">
    <source>
        <dbReference type="Google" id="ProtNLM"/>
    </source>
</evidence>